<dbReference type="InterPro" id="IPR028018">
    <property type="entry name" value="DUF4646"/>
</dbReference>
<evidence type="ECO:0000256" key="1">
    <source>
        <dbReference type="SAM" id="MobiDB-lite"/>
    </source>
</evidence>
<dbReference type="EMBL" id="NAJP01000057">
    <property type="protein sequence ID" value="TKA36697.1"/>
    <property type="molecule type" value="Genomic_DNA"/>
</dbReference>
<organism evidence="2 3">
    <name type="scientific">Friedmanniomyces endolithicus</name>
    <dbReference type="NCBI Taxonomy" id="329885"/>
    <lineage>
        <taxon>Eukaryota</taxon>
        <taxon>Fungi</taxon>
        <taxon>Dikarya</taxon>
        <taxon>Ascomycota</taxon>
        <taxon>Pezizomycotina</taxon>
        <taxon>Dothideomycetes</taxon>
        <taxon>Dothideomycetidae</taxon>
        <taxon>Mycosphaerellales</taxon>
        <taxon>Teratosphaeriaceae</taxon>
        <taxon>Friedmanniomyces</taxon>
    </lineage>
</organism>
<dbReference type="Proteomes" id="UP000310066">
    <property type="component" value="Unassembled WGS sequence"/>
</dbReference>
<dbReference type="AlphaFoldDB" id="A0A4U0UM44"/>
<feature type="compositionally biased region" description="Polar residues" evidence="1">
    <location>
        <begin position="96"/>
        <end position="109"/>
    </location>
</feature>
<sequence length="497" mass="53718">MLLAATAAIALGRKVADDQRKKKEAKQGLMRVGHSDVAKQAFANQTTKTLQDGRAGVQRSPTDIKYEDPDSLDMARSVVDSSGEATAPLEGPDKSASPSPSTDLATQVHSEGALEISTANTSKDEPHNVRSRPASALSSGPPPYSPRRDVLTETSSSVYSQDSDRVTFATSTSSSSTSNDGNALRIRTKGPDLKSGFSYHPALFDLEVRPELWDRFTHQVVETTKFSAGDHAKIWAAATATACTGAIITSTLVGRSMNRSLQEQTVKEGLLNTSAGGLGDTLQQWNDSYFRERGIHVHLELSDSARKKEDGRGGGGTFRKPASLYSSREERDKKREDRKFVIVVTKLEQESQPTSTLEQISEMAAEGPGAMGELPVTEDAKFNVVELPGDTTMMPVELPAMKYYLPGAYSLGYGSEKLEPPVGFAELDSDPTHLLEKTRLADEKGEWKDEELSGREPLMVTASTYEALNKESAARSIRDRHLSGYSAGSDGQPGTAL</sequence>
<evidence type="ECO:0000313" key="3">
    <source>
        <dbReference type="Proteomes" id="UP000310066"/>
    </source>
</evidence>
<protein>
    <submittedName>
        <fullName evidence="2">Uncharacterized protein</fullName>
    </submittedName>
</protein>
<reference evidence="2 3" key="1">
    <citation type="submission" date="2017-03" db="EMBL/GenBank/DDBJ databases">
        <title>Genomes of endolithic fungi from Antarctica.</title>
        <authorList>
            <person name="Coleine C."/>
            <person name="Masonjones S."/>
            <person name="Stajich J.E."/>
        </authorList>
    </citation>
    <scope>NUCLEOTIDE SEQUENCE [LARGE SCALE GENOMIC DNA]</scope>
    <source>
        <strain evidence="2 3">CCFEE 5311</strain>
    </source>
</reference>
<feature type="region of interest" description="Disordered" evidence="1">
    <location>
        <begin position="304"/>
        <end position="331"/>
    </location>
</feature>
<evidence type="ECO:0000313" key="2">
    <source>
        <dbReference type="EMBL" id="TKA36697.1"/>
    </source>
</evidence>
<dbReference type="Pfam" id="PF15496">
    <property type="entry name" value="DUF4646"/>
    <property type="match status" value="1"/>
</dbReference>
<dbReference type="OrthoDB" id="252020at2759"/>
<proteinExistence type="predicted"/>
<comment type="caution">
    <text evidence="2">The sequence shown here is derived from an EMBL/GenBank/DDBJ whole genome shotgun (WGS) entry which is preliminary data.</text>
</comment>
<feature type="region of interest" description="Disordered" evidence="1">
    <location>
        <begin position="13"/>
        <end position="191"/>
    </location>
</feature>
<name>A0A4U0UM44_9PEZI</name>
<accession>A0A4U0UM44</accession>
<feature type="compositionally biased region" description="Polar residues" evidence="1">
    <location>
        <begin position="152"/>
        <end position="161"/>
    </location>
</feature>
<gene>
    <name evidence="2" type="ORF">B0A54_11565</name>
</gene>